<protein>
    <submittedName>
        <fullName evidence="2">Uncharacterized protein</fullName>
    </submittedName>
</protein>
<proteinExistence type="predicted"/>
<evidence type="ECO:0000256" key="1">
    <source>
        <dbReference type="SAM" id="Phobius"/>
    </source>
</evidence>
<dbReference type="AlphaFoldDB" id="A0A0R2YJM2"/>
<feature type="transmembrane region" description="Helical" evidence="1">
    <location>
        <begin position="21"/>
        <end position="47"/>
    </location>
</feature>
<keyword evidence="1" id="KW-0472">Membrane</keyword>
<gene>
    <name evidence="2" type="ORF">TU73_13645</name>
</gene>
<keyword evidence="1" id="KW-0812">Transmembrane</keyword>
<name>A0A0R2YJM2_9PSED</name>
<accession>A0A0R2YJM2</accession>
<reference evidence="2 3" key="1">
    <citation type="submission" date="2015-02" db="EMBL/GenBank/DDBJ databases">
        <title>Pseudomonas helleri sp. nov. and Pseudomonas weihenstephanensis sp. nov., isolated from raw cows milk.</title>
        <authorList>
            <person name="von Neubeck M."/>
            <person name="Huptas C."/>
            <person name="Wenning M."/>
            <person name="Scherer S."/>
        </authorList>
    </citation>
    <scope>NUCLEOTIDE SEQUENCE [LARGE SCALE GENOMIC DNA]</scope>
    <source>
        <strain evidence="2 3">DSM 17149</strain>
    </source>
</reference>
<sequence length="210" mass="24132">MGCDLTTQEILLFFSANKDSIVTIAALGALMMTAITATLSLFGTIAAKKIDERIKRQESIRILLENSMISVGENMHEILSSADILVKKFKLKTHKNNLTLETSIANYKNKIDNNKKHLIKSKTVYRYKLYGLEDGLSIIARSADWVKGLRDNVLLAEKILKEADKIRLIIDKTIIKCYRKGDYPGKFVRLRISYHSWRIRRMWAVRKTKI</sequence>
<dbReference type="PATRIC" id="fig|75588.4.peg.5144"/>
<evidence type="ECO:0000313" key="2">
    <source>
        <dbReference type="EMBL" id="KRP45438.1"/>
    </source>
</evidence>
<organism evidence="2 3">
    <name type="scientific">Pseudomonas libanensis</name>
    <dbReference type="NCBI Taxonomy" id="75588"/>
    <lineage>
        <taxon>Bacteria</taxon>
        <taxon>Pseudomonadati</taxon>
        <taxon>Pseudomonadota</taxon>
        <taxon>Gammaproteobacteria</taxon>
        <taxon>Pseudomonadales</taxon>
        <taxon>Pseudomonadaceae</taxon>
        <taxon>Pseudomonas</taxon>
    </lineage>
</organism>
<comment type="caution">
    <text evidence="2">The sequence shown here is derived from an EMBL/GenBank/DDBJ whole genome shotgun (WGS) entry which is preliminary data.</text>
</comment>
<dbReference type="EMBL" id="JYLH01000007">
    <property type="protein sequence ID" value="KRP45438.1"/>
    <property type="molecule type" value="Genomic_DNA"/>
</dbReference>
<evidence type="ECO:0000313" key="3">
    <source>
        <dbReference type="Proteomes" id="UP000051446"/>
    </source>
</evidence>
<keyword evidence="1" id="KW-1133">Transmembrane helix</keyword>
<dbReference type="Proteomes" id="UP000051446">
    <property type="component" value="Unassembled WGS sequence"/>
</dbReference>